<reference evidence="3 4" key="1">
    <citation type="journal article" date="2010" name="Proc. Natl. Acad. Sci. U.S.A.">
        <title>Insights into evolution of multicellular fungi from the assembled chromosomes of the mushroom Coprinopsis cinerea (Coprinus cinereus).</title>
        <authorList>
            <person name="Stajich J.E."/>
            <person name="Wilke S.K."/>
            <person name="Ahren D."/>
            <person name="Au C.H."/>
            <person name="Birren B.W."/>
            <person name="Borodovsky M."/>
            <person name="Burns C."/>
            <person name="Canback B."/>
            <person name="Casselton L.A."/>
            <person name="Cheng C.K."/>
            <person name="Deng J."/>
            <person name="Dietrich F.S."/>
            <person name="Fargo D.C."/>
            <person name="Farman M.L."/>
            <person name="Gathman A.C."/>
            <person name="Goldberg J."/>
            <person name="Guigo R."/>
            <person name="Hoegger P.J."/>
            <person name="Hooker J.B."/>
            <person name="Huggins A."/>
            <person name="James T.Y."/>
            <person name="Kamada T."/>
            <person name="Kilaru S."/>
            <person name="Kodira C."/>
            <person name="Kues U."/>
            <person name="Kupfer D."/>
            <person name="Kwan H.S."/>
            <person name="Lomsadze A."/>
            <person name="Li W."/>
            <person name="Lilly W.W."/>
            <person name="Ma L.J."/>
            <person name="Mackey A.J."/>
            <person name="Manning G."/>
            <person name="Martin F."/>
            <person name="Muraguchi H."/>
            <person name="Natvig D.O."/>
            <person name="Palmerini H."/>
            <person name="Ramesh M.A."/>
            <person name="Rehmeyer C.J."/>
            <person name="Roe B.A."/>
            <person name="Shenoy N."/>
            <person name="Stanke M."/>
            <person name="Ter-Hovhannisyan V."/>
            <person name="Tunlid A."/>
            <person name="Velagapudi R."/>
            <person name="Vision T.J."/>
            <person name="Zeng Q."/>
            <person name="Zolan M.E."/>
            <person name="Pukkila P.J."/>
        </authorList>
    </citation>
    <scope>NUCLEOTIDE SEQUENCE [LARGE SCALE GENOMIC DNA]</scope>
    <source>
        <strain evidence="4">Okayama-7 / 130 / ATCC MYA-4618 / FGSC 9003</strain>
    </source>
</reference>
<comment type="caution">
    <text evidence="3">The sequence shown here is derived from an EMBL/GenBank/DDBJ whole genome shotgun (WGS) entry which is preliminary data.</text>
</comment>
<evidence type="ECO:0000313" key="3">
    <source>
        <dbReference type="EMBL" id="EAU87516.2"/>
    </source>
</evidence>
<dbReference type="KEGG" id="cci:CC1G_11188"/>
<evidence type="ECO:0000256" key="1">
    <source>
        <dbReference type="ARBA" id="ARBA00006336"/>
    </source>
</evidence>
<dbReference type="Gene3D" id="3.40.50.850">
    <property type="entry name" value="Isochorismatase-like"/>
    <property type="match status" value="1"/>
</dbReference>
<dbReference type="GeneID" id="6010816"/>
<dbReference type="Proteomes" id="UP000001861">
    <property type="component" value="Unassembled WGS sequence"/>
</dbReference>
<dbReference type="PANTHER" id="PTHR43559">
    <property type="entry name" value="HYDROLASE YCAC-RELATED"/>
    <property type="match status" value="1"/>
</dbReference>
<name>A8NJR6_COPC7</name>
<dbReference type="VEuPathDB" id="FungiDB:CC1G_11188"/>
<dbReference type="Pfam" id="PF00857">
    <property type="entry name" value="Isochorismatase"/>
    <property type="match status" value="1"/>
</dbReference>
<dbReference type="OrthoDB" id="245563at2759"/>
<keyword evidence="4" id="KW-1185">Reference proteome</keyword>
<proteinExistence type="inferred from homology"/>
<dbReference type="PANTHER" id="PTHR43559:SF3">
    <property type="entry name" value="HYDROLASE YCAC-RELATED"/>
    <property type="match status" value="1"/>
</dbReference>
<dbReference type="EMBL" id="AACS02000010">
    <property type="protein sequence ID" value="EAU87516.2"/>
    <property type="molecule type" value="Genomic_DNA"/>
</dbReference>
<keyword evidence="3" id="KW-0378">Hydrolase</keyword>
<evidence type="ECO:0000259" key="2">
    <source>
        <dbReference type="Pfam" id="PF00857"/>
    </source>
</evidence>
<dbReference type="GO" id="GO:0016787">
    <property type="term" value="F:hydrolase activity"/>
    <property type="evidence" value="ECO:0007669"/>
    <property type="project" value="UniProtKB-KW"/>
</dbReference>
<dbReference type="HOGENOM" id="CLU_1885651_0_0_1"/>
<comment type="similarity">
    <text evidence="1">Belongs to the isochorismatase family.</text>
</comment>
<dbReference type="InterPro" id="IPR000868">
    <property type="entry name" value="Isochorismatase-like_dom"/>
</dbReference>
<dbReference type="InterPro" id="IPR053152">
    <property type="entry name" value="Hydrolase_YcaC-like"/>
</dbReference>
<dbReference type="InParanoid" id="A8NJR6"/>
<gene>
    <name evidence="3" type="ORF">CC1G_11188</name>
</gene>
<organism evidence="3 4">
    <name type="scientific">Coprinopsis cinerea (strain Okayama-7 / 130 / ATCC MYA-4618 / FGSC 9003)</name>
    <name type="common">Inky cap fungus</name>
    <name type="synonym">Hormographiella aspergillata</name>
    <dbReference type="NCBI Taxonomy" id="240176"/>
    <lineage>
        <taxon>Eukaryota</taxon>
        <taxon>Fungi</taxon>
        <taxon>Dikarya</taxon>
        <taxon>Basidiomycota</taxon>
        <taxon>Agaricomycotina</taxon>
        <taxon>Agaricomycetes</taxon>
        <taxon>Agaricomycetidae</taxon>
        <taxon>Agaricales</taxon>
        <taxon>Agaricineae</taxon>
        <taxon>Psathyrellaceae</taxon>
        <taxon>Coprinopsis</taxon>
    </lineage>
</organism>
<dbReference type="AlphaFoldDB" id="A8NJR6"/>
<protein>
    <submittedName>
        <fullName evidence="3">Hydrolase</fullName>
    </submittedName>
</protein>
<evidence type="ECO:0000313" key="4">
    <source>
        <dbReference type="Proteomes" id="UP000001861"/>
    </source>
</evidence>
<dbReference type="InterPro" id="IPR036380">
    <property type="entry name" value="Isochorismatase-like_sf"/>
</dbReference>
<dbReference type="RefSeq" id="XP_001834275.2">
    <property type="nucleotide sequence ID" value="XM_001834223.2"/>
</dbReference>
<accession>A8NJR6</accession>
<dbReference type="eggNOG" id="ENOG502QSGT">
    <property type="taxonomic scope" value="Eukaryota"/>
</dbReference>
<sequence>MHPNATVVRRSGEVNAWDNEEFRAAVRATGKDQLIIAGITTDVCITFLALSLVEEGYTVFANSDASGTFNVKTADEANARMRNALVGGGGGADIIFLLYSHILSIYLSTSSDLRRFVCDLSSPSKPTIPSLRISS</sequence>
<dbReference type="SUPFAM" id="SSF52499">
    <property type="entry name" value="Isochorismatase-like hydrolases"/>
    <property type="match status" value="1"/>
</dbReference>
<feature type="domain" description="Isochorismatase-like" evidence="2">
    <location>
        <begin position="3"/>
        <end position="84"/>
    </location>
</feature>